<dbReference type="Pfam" id="PF01551">
    <property type="entry name" value="Peptidase_M23"/>
    <property type="match status" value="1"/>
</dbReference>
<reference evidence="2" key="1">
    <citation type="submission" date="2019-10" db="EMBL/GenBank/DDBJ databases">
        <title>Description of Paenibacillus glebae sp. nov.</title>
        <authorList>
            <person name="Carlier A."/>
            <person name="Qi S."/>
        </authorList>
    </citation>
    <scope>NUCLEOTIDE SEQUENCE</scope>
    <source>
        <strain evidence="2">LMG 31456</strain>
    </source>
</reference>
<dbReference type="AlphaFoldDB" id="A0A972K5J4"/>
<comment type="caution">
    <text evidence="2">The sequence shown here is derived from an EMBL/GenBank/DDBJ whole genome shotgun (WGS) entry which is preliminary data.</text>
</comment>
<dbReference type="Gene3D" id="2.70.70.10">
    <property type="entry name" value="Glucose Permease (Domain IIA)"/>
    <property type="match status" value="1"/>
</dbReference>
<proteinExistence type="predicted"/>
<dbReference type="SUPFAM" id="SSF110296">
    <property type="entry name" value="Oligoxyloglucan reducing end-specific cellobiohydrolase"/>
    <property type="match status" value="1"/>
</dbReference>
<protein>
    <submittedName>
        <fullName evidence="2">Peptidoglycan DD-metalloendopeptidase family protein</fullName>
    </submittedName>
</protein>
<accession>A0A972K5J4</accession>
<organism evidence="2 3">
    <name type="scientific">Paenibacillus foliorum</name>
    <dbReference type="NCBI Taxonomy" id="2654974"/>
    <lineage>
        <taxon>Bacteria</taxon>
        <taxon>Bacillati</taxon>
        <taxon>Bacillota</taxon>
        <taxon>Bacilli</taxon>
        <taxon>Bacillales</taxon>
        <taxon>Paenibacillaceae</taxon>
        <taxon>Paenibacillus</taxon>
    </lineage>
</organism>
<evidence type="ECO:0000313" key="2">
    <source>
        <dbReference type="EMBL" id="NOU98063.1"/>
    </source>
</evidence>
<dbReference type="InterPro" id="IPR011055">
    <property type="entry name" value="Dup_hybrid_motif"/>
</dbReference>
<dbReference type="InterPro" id="IPR016047">
    <property type="entry name" value="M23ase_b-sheet_dom"/>
</dbReference>
<name>A0A972K5J4_9BACL</name>
<evidence type="ECO:0000259" key="1">
    <source>
        <dbReference type="Pfam" id="PF01551"/>
    </source>
</evidence>
<dbReference type="CDD" id="cd12797">
    <property type="entry name" value="M23_peptidase"/>
    <property type="match status" value="1"/>
</dbReference>
<dbReference type="InterPro" id="IPR050570">
    <property type="entry name" value="Cell_wall_metabolism_enzyme"/>
</dbReference>
<keyword evidence="3" id="KW-1185">Reference proteome</keyword>
<dbReference type="SUPFAM" id="SSF51261">
    <property type="entry name" value="Duplicated hybrid motif"/>
    <property type="match status" value="1"/>
</dbReference>
<feature type="domain" description="M23ase beta-sheet core" evidence="1">
    <location>
        <begin position="285"/>
        <end position="379"/>
    </location>
</feature>
<evidence type="ECO:0000313" key="3">
    <source>
        <dbReference type="Proteomes" id="UP000641588"/>
    </source>
</evidence>
<dbReference type="Proteomes" id="UP000641588">
    <property type="component" value="Unassembled WGS sequence"/>
</dbReference>
<gene>
    <name evidence="2" type="ORF">GC093_33260</name>
</gene>
<dbReference type="PANTHER" id="PTHR21666:SF287">
    <property type="entry name" value="CYTOPLASMIC MEMBRANE PROTEIN"/>
    <property type="match status" value="1"/>
</dbReference>
<dbReference type="PANTHER" id="PTHR21666">
    <property type="entry name" value="PEPTIDASE-RELATED"/>
    <property type="match status" value="1"/>
</dbReference>
<dbReference type="GO" id="GO:0004222">
    <property type="term" value="F:metalloendopeptidase activity"/>
    <property type="evidence" value="ECO:0007669"/>
    <property type="project" value="TreeGrafter"/>
</dbReference>
<sequence length="395" mass="44074">MHGWVSYTDGIMKTDDGGVSWYAAATSAVQMDQSSQTSKAIVENEDLKWIKGSLPSIQRIAAGAKELEVKKSQFLTENVGWALIAKEGQDSAPLWTTTDGGRSWKQQVTPELVKQMEMESLRLQSIAKEAEYYADSETARKAIQSEWTLMPETAARGDIVLVRHRSPGNVEWQGKTYELQPFASGYFTYLPIPMNTKAGSYPIGDKTLTIKEKKFETQYLQVTKQMESMKQDTKTIQADQKKIDLARSKSEPEFLFSSPFIQPIEGILTTPYGYTRYVNGKLDSSHMAIDLAAKTGTPIKATNDGIVALAESLYLTGNSIYIDHGMNLFSQYAHLSELKVKTGDHVKQGDIIGLVGTTGFSTGPHLHFTFWAHNMQANPNLFFNTKPFNWFQPAP</sequence>
<dbReference type="EMBL" id="WHOD01000128">
    <property type="protein sequence ID" value="NOU98063.1"/>
    <property type="molecule type" value="Genomic_DNA"/>
</dbReference>